<evidence type="ECO:0000313" key="3">
    <source>
        <dbReference type="EMBL" id="PIC19658.1"/>
    </source>
</evidence>
<proteinExistence type="predicted"/>
<protein>
    <submittedName>
        <fullName evidence="3">Uncharacterized protein</fullName>
    </submittedName>
</protein>
<evidence type="ECO:0000256" key="1">
    <source>
        <dbReference type="SAM" id="MobiDB-lite"/>
    </source>
</evidence>
<comment type="caution">
    <text evidence="3">The sequence shown here is derived from an EMBL/GenBank/DDBJ whole genome shotgun (WGS) entry which is preliminary data.</text>
</comment>
<evidence type="ECO:0000313" key="4">
    <source>
        <dbReference type="Proteomes" id="UP000230233"/>
    </source>
</evidence>
<feature type="compositionally biased region" description="Acidic residues" evidence="1">
    <location>
        <begin position="195"/>
        <end position="209"/>
    </location>
</feature>
<name>A0A2G5SXE1_9PELO</name>
<reference evidence="4" key="1">
    <citation type="submission" date="2017-10" db="EMBL/GenBank/DDBJ databases">
        <title>Rapid genome shrinkage in a self-fertile nematode reveals novel sperm competition proteins.</title>
        <authorList>
            <person name="Yin D."/>
            <person name="Schwarz E.M."/>
            <person name="Thomas C.G."/>
            <person name="Felde R.L."/>
            <person name="Korf I.F."/>
            <person name="Cutter A.D."/>
            <person name="Schartner C.M."/>
            <person name="Ralston E.J."/>
            <person name="Meyer B.J."/>
            <person name="Haag E.S."/>
        </authorList>
    </citation>
    <scope>NUCLEOTIDE SEQUENCE [LARGE SCALE GENOMIC DNA]</scope>
    <source>
        <strain evidence="4">JU1422</strain>
    </source>
</reference>
<sequence length="426" mass="46898">MDIENLQSSNNRSTESRPPDGFHTFLHTAFSAILAFVLSLRVIVFATARKRLTNTAANPDIQVEEASSSSSDTSSDTEVVEEGVFVQIQGEPTMSERKPTAPGMPSVMSLLQTDEILSSCSDDEPIEAVGLRTTSGLIPLPSLIQSNMSVLPNFLHTINEEESDEVRSLTGSSLASPRTVVDRRLSNISLLSPTPDEDFEEPQEQQQQEDEVRGSESRNSLGEERIVVGEPRTTRQIEITQSASEDDRLDLLKELAKIGKSNSGQMNTTTVDKQEEEIIDATGPGETTVEKKETVVVTETKPEGDVEEPDYALVPAESEDDTAAAVETVQNEIAEVMEVLEAPQKAELVTIPMTHSEPEDHKLADADRDQEEELVFNEERRKTVTMDDNSSLRSASITFDANRDEQDLLNESFASNPTDETVLMQK</sequence>
<organism evidence="3 4">
    <name type="scientific">Caenorhabditis nigoni</name>
    <dbReference type="NCBI Taxonomy" id="1611254"/>
    <lineage>
        <taxon>Eukaryota</taxon>
        <taxon>Metazoa</taxon>
        <taxon>Ecdysozoa</taxon>
        <taxon>Nematoda</taxon>
        <taxon>Chromadorea</taxon>
        <taxon>Rhabditida</taxon>
        <taxon>Rhabditina</taxon>
        <taxon>Rhabditomorpha</taxon>
        <taxon>Rhabditoidea</taxon>
        <taxon>Rhabditidae</taxon>
        <taxon>Peloderinae</taxon>
        <taxon>Caenorhabditis</taxon>
    </lineage>
</organism>
<gene>
    <name evidence="3" type="primary">Cnig_chr_X.g25127</name>
    <name evidence="3" type="ORF">B9Z55_025127</name>
</gene>
<dbReference type="EMBL" id="PDUG01000006">
    <property type="protein sequence ID" value="PIC19658.1"/>
    <property type="molecule type" value="Genomic_DNA"/>
</dbReference>
<feature type="compositionally biased region" description="Basic and acidic residues" evidence="1">
    <location>
        <begin position="288"/>
        <end position="304"/>
    </location>
</feature>
<feature type="transmembrane region" description="Helical" evidence="2">
    <location>
        <begin position="25"/>
        <end position="44"/>
    </location>
</feature>
<feature type="region of interest" description="Disordered" evidence="1">
    <location>
        <begin position="190"/>
        <end position="241"/>
    </location>
</feature>
<dbReference type="Proteomes" id="UP000230233">
    <property type="component" value="Chromosome X"/>
</dbReference>
<keyword evidence="2" id="KW-0472">Membrane</keyword>
<keyword evidence="4" id="KW-1185">Reference proteome</keyword>
<accession>A0A2G5SXE1</accession>
<dbReference type="AlphaFoldDB" id="A0A2G5SXE1"/>
<keyword evidence="2" id="KW-1133">Transmembrane helix</keyword>
<keyword evidence="2" id="KW-0812">Transmembrane</keyword>
<dbReference type="OrthoDB" id="6431454at2759"/>
<evidence type="ECO:0000256" key="2">
    <source>
        <dbReference type="SAM" id="Phobius"/>
    </source>
</evidence>
<feature type="compositionally biased region" description="Basic and acidic residues" evidence="1">
    <location>
        <begin position="210"/>
        <end position="235"/>
    </location>
</feature>
<feature type="region of interest" description="Disordered" evidence="1">
    <location>
        <begin position="273"/>
        <end position="323"/>
    </location>
</feature>